<feature type="compositionally biased region" description="Acidic residues" evidence="1">
    <location>
        <begin position="31"/>
        <end position="47"/>
    </location>
</feature>
<accession>A0A5P9P5I9</accession>
<sequence>MFLTTAIVTTATIAGCSTSNEGTSEPPQNDSAEDKDSEQDAEPEEDERTIPNEMMKTFSVENELDEKINVTIVITDINGNVTEDTSFSIGANERYDDHVYIADVKGSYTAEVTVEGRGTVTSRFDYGSPVGEPLLRIAPARLGPNEDDPFSVAIDMAPNV</sequence>
<dbReference type="EMBL" id="CP045488">
    <property type="protein sequence ID" value="QFU83425.1"/>
    <property type="molecule type" value="Genomic_DNA"/>
</dbReference>
<keyword evidence="3" id="KW-1185">Reference proteome</keyword>
<dbReference type="AlphaFoldDB" id="A0A5P9P5I9"/>
<evidence type="ECO:0000313" key="2">
    <source>
        <dbReference type="EMBL" id="QFU83425.1"/>
    </source>
</evidence>
<gene>
    <name evidence="2" type="ORF">GCU68_13185</name>
</gene>
<dbReference type="Proteomes" id="UP000326170">
    <property type="component" value="Chromosome"/>
</dbReference>
<feature type="region of interest" description="Disordered" evidence="1">
    <location>
        <begin position="15"/>
        <end position="49"/>
    </location>
</feature>
<dbReference type="RefSeq" id="WP_152942322.1">
    <property type="nucleotide sequence ID" value="NZ_CP045488.1"/>
</dbReference>
<feature type="compositionally biased region" description="Polar residues" evidence="1">
    <location>
        <begin position="15"/>
        <end position="30"/>
    </location>
</feature>
<dbReference type="KEGG" id="nas:GCU68_13185"/>
<protein>
    <submittedName>
        <fullName evidence="2">Uncharacterized protein</fullName>
    </submittedName>
</protein>
<dbReference type="OrthoDB" id="380789at2157"/>
<name>A0A5P9P5I9_9EURY</name>
<proteinExistence type="predicted"/>
<dbReference type="GeneID" id="42302014"/>
<reference evidence="2 3" key="1">
    <citation type="journal article" date="2007" name="Int. J. Syst. Evol. Microbiol.">
        <title>Natronorubrum sulfidifaciens sp. nov., an extremely haloalkaliphilic archaeon isolated from Aiding salt lake in Xin-Jiang, China.</title>
        <authorList>
            <person name="Cui H.L."/>
            <person name="Tohty D."/>
            <person name="Liu H.C."/>
            <person name="Liu S.J."/>
            <person name="Oren A."/>
            <person name="Zhou P.J."/>
        </authorList>
    </citation>
    <scope>NUCLEOTIDE SEQUENCE [LARGE SCALE GENOMIC DNA]</scope>
    <source>
        <strain evidence="2 3">7-3</strain>
    </source>
</reference>
<organism evidence="2 3">
    <name type="scientific">Natronorubrum aibiense</name>
    <dbReference type="NCBI Taxonomy" id="348826"/>
    <lineage>
        <taxon>Archaea</taxon>
        <taxon>Methanobacteriati</taxon>
        <taxon>Methanobacteriota</taxon>
        <taxon>Stenosarchaea group</taxon>
        <taxon>Halobacteria</taxon>
        <taxon>Halobacteriales</taxon>
        <taxon>Natrialbaceae</taxon>
        <taxon>Natronorubrum</taxon>
    </lineage>
</organism>
<evidence type="ECO:0000256" key="1">
    <source>
        <dbReference type="SAM" id="MobiDB-lite"/>
    </source>
</evidence>
<evidence type="ECO:0000313" key="3">
    <source>
        <dbReference type="Proteomes" id="UP000326170"/>
    </source>
</evidence>